<dbReference type="PANTHER" id="PTHR13389:SF0">
    <property type="entry name" value="PUMILIO HOMOLOG 3"/>
    <property type="match status" value="1"/>
</dbReference>
<dbReference type="InterPro" id="IPR001313">
    <property type="entry name" value="Pumilio_RNA-bd_rpt"/>
</dbReference>
<keyword evidence="6" id="KW-1185">Reference proteome</keyword>
<dbReference type="InterPro" id="IPR016024">
    <property type="entry name" value="ARM-type_fold"/>
</dbReference>
<dbReference type="Gene3D" id="1.25.10.10">
    <property type="entry name" value="Leucine-rich Repeat Variant"/>
    <property type="match status" value="2"/>
</dbReference>
<dbReference type="Proteomes" id="UP000694888">
    <property type="component" value="Unplaced"/>
</dbReference>
<dbReference type="Pfam" id="PF08144">
    <property type="entry name" value="CPL"/>
    <property type="match status" value="1"/>
</dbReference>
<feature type="repeat" description="Pumilio" evidence="3">
    <location>
        <begin position="339"/>
        <end position="374"/>
    </location>
</feature>
<dbReference type="InterPro" id="IPR012959">
    <property type="entry name" value="CPL_dom"/>
</dbReference>
<sequence length="797" mass="89763">MKGKSGTPKKVKTTVTELHQGGMGPVQRRRRAPDVSMTPDTFDRSQTKMKKKAAWQRRSFDANATQIIADETQWSQDESMFDNEETPLTLSQISEINPLENDSPTTFTKRKRKRSTGSNNTLEMAVQCARGEPDGADAADRSFTRKQVAQMSLRDIDSEGAAAGAGGGNDAGDVEMDSERDGTPSPAKRAKSAAKENKGEKKEKKTKLKIPFKQASKKLKSLKTPAETDKAKKLVNKKFDALPDETTVPETPTKTWKEKKKQRKMMKNNFDVITEAKKVWEDLRRADLPEVKRKKICDDLMRMVTGKVKQLCKAHDSARIVQCLVQYGTEQQRATIYEEIRDEICDMCRLKYAKYVVRKLIHYGSKTLRGEVMNSFQGQVRKMIRHKEASDILEYAFNEYATAPQRLAILEEFYGPTFSLFKDQVHQSLEQIMQDQPEKKNMVIRSMKEALAPLVDKEILIHSLVHKVFFDFFLYADDKSKKEMIEGLRESLPHLLHTRDGTRVAMHCVWSGSVKDRKSIVKSLKGHVVKICQEEHGHLLLLAIFDCVDDTVLVQKVILDELVKSLGDVAQNQHGRKVLVYLLNPRDRVHCHPDVVKVLQQGDDNPTSKKDRVTRGKELRGHVSQHLLKYLAENVGDMMKNSNMALLVKDIINYASGDVVPAMRSIADFVAQPASGADGAIAMVEHTACHMALKKIIANDRIRMEAGEGILFSAVLLESLPKSTIKSWAASNRGCFVLVSLLEVGCSTITERVQENLQPVRKSLSKMSFKGAELLLSKLEGGGETKSREYRGREYTV</sequence>
<dbReference type="SMART" id="SM00025">
    <property type="entry name" value="Pumilio"/>
    <property type="match status" value="5"/>
</dbReference>
<feature type="compositionally biased region" description="Basic and acidic residues" evidence="4">
    <location>
        <begin position="193"/>
        <end position="203"/>
    </location>
</feature>
<gene>
    <name evidence="7" type="primary">LOC101848713</name>
</gene>
<dbReference type="PANTHER" id="PTHR13389">
    <property type="entry name" value="PUMILIO HOMOLOG 3"/>
    <property type="match status" value="1"/>
</dbReference>
<dbReference type="GeneID" id="101848713"/>
<keyword evidence="1" id="KW-0677">Repeat</keyword>
<keyword evidence="2" id="KW-0694">RNA-binding</keyword>
<evidence type="ECO:0000313" key="6">
    <source>
        <dbReference type="Proteomes" id="UP000694888"/>
    </source>
</evidence>
<evidence type="ECO:0000256" key="4">
    <source>
        <dbReference type="SAM" id="MobiDB-lite"/>
    </source>
</evidence>
<dbReference type="PROSITE" id="PS50303">
    <property type="entry name" value="PUM_HD"/>
    <property type="match status" value="1"/>
</dbReference>
<name>A0ABM1W3P9_APLCA</name>
<evidence type="ECO:0000313" key="7">
    <source>
        <dbReference type="RefSeq" id="XP_035829292.1"/>
    </source>
</evidence>
<feature type="region of interest" description="Disordered" evidence="4">
    <location>
        <begin position="1"/>
        <end position="57"/>
    </location>
</feature>
<evidence type="ECO:0000259" key="5">
    <source>
        <dbReference type="PROSITE" id="PS50303"/>
    </source>
</evidence>
<dbReference type="InterPro" id="IPR033133">
    <property type="entry name" value="PUM-HD"/>
</dbReference>
<evidence type="ECO:0000256" key="2">
    <source>
        <dbReference type="ARBA" id="ARBA00022884"/>
    </source>
</evidence>
<dbReference type="RefSeq" id="XP_035829292.1">
    <property type="nucleotide sequence ID" value="XM_035973399.1"/>
</dbReference>
<feature type="domain" description="PUM-HD" evidence="5">
    <location>
        <begin position="275"/>
        <end position="627"/>
    </location>
</feature>
<dbReference type="SUPFAM" id="SSF48371">
    <property type="entry name" value="ARM repeat"/>
    <property type="match status" value="1"/>
</dbReference>
<evidence type="ECO:0000256" key="1">
    <source>
        <dbReference type="ARBA" id="ARBA00022737"/>
    </source>
</evidence>
<organism evidence="6 7">
    <name type="scientific">Aplysia californica</name>
    <name type="common">California sea hare</name>
    <dbReference type="NCBI Taxonomy" id="6500"/>
    <lineage>
        <taxon>Eukaryota</taxon>
        <taxon>Metazoa</taxon>
        <taxon>Spiralia</taxon>
        <taxon>Lophotrochozoa</taxon>
        <taxon>Mollusca</taxon>
        <taxon>Gastropoda</taxon>
        <taxon>Heterobranchia</taxon>
        <taxon>Euthyneura</taxon>
        <taxon>Tectipleura</taxon>
        <taxon>Aplysiida</taxon>
        <taxon>Aplysioidea</taxon>
        <taxon>Aplysiidae</taxon>
        <taxon>Aplysia</taxon>
    </lineage>
</organism>
<evidence type="ECO:0000256" key="3">
    <source>
        <dbReference type="PROSITE-ProRule" id="PRU00317"/>
    </source>
</evidence>
<feature type="compositionally biased region" description="Basic residues" evidence="4">
    <location>
        <begin position="1"/>
        <end position="12"/>
    </location>
</feature>
<dbReference type="PROSITE" id="PS50302">
    <property type="entry name" value="PUM"/>
    <property type="match status" value="1"/>
</dbReference>
<proteinExistence type="predicted"/>
<protein>
    <submittedName>
        <fullName evidence="7">Pumilio homolog 3</fullName>
    </submittedName>
</protein>
<accession>A0ABM1W3P9</accession>
<feature type="region of interest" description="Disordered" evidence="4">
    <location>
        <begin position="97"/>
        <end position="207"/>
    </location>
</feature>
<dbReference type="InterPro" id="IPR040059">
    <property type="entry name" value="PUM3"/>
</dbReference>
<reference evidence="7" key="1">
    <citation type="submission" date="2025-08" db="UniProtKB">
        <authorList>
            <consortium name="RefSeq"/>
        </authorList>
    </citation>
    <scope>IDENTIFICATION</scope>
</reference>
<dbReference type="InterPro" id="IPR011989">
    <property type="entry name" value="ARM-like"/>
</dbReference>